<evidence type="ECO:0008006" key="6">
    <source>
        <dbReference type="Google" id="ProtNLM"/>
    </source>
</evidence>
<keyword evidence="1" id="KW-0472">Membrane</keyword>
<keyword evidence="1" id="KW-1133">Transmembrane helix</keyword>
<reference evidence="2 5" key="2">
    <citation type="submission" date="2018-02" db="EMBL/GenBank/DDBJ databases">
        <authorList>
            <person name="Rodrigo-Torres L."/>
            <person name="Arahal R. D."/>
            <person name="Lucena T."/>
        </authorList>
    </citation>
    <scope>NUCLEOTIDE SEQUENCE [LARGE SCALE GENOMIC DNA]</scope>
    <source>
        <strain evidence="2 5">CECT 8486</strain>
    </source>
</reference>
<evidence type="ECO:0000313" key="3">
    <source>
        <dbReference type="EMBL" id="SPE09297.1"/>
    </source>
</evidence>
<dbReference type="RefSeq" id="WP_072614411.1">
    <property type="nucleotide sequence ID" value="NZ_AP017935.1"/>
</dbReference>
<keyword evidence="5" id="KW-1185">Reference proteome</keyword>
<dbReference type="GeneID" id="99675087"/>
<dbReference type="EMBL" id="OKQR01000002">
    <property type="protein sequence ID" value="SPD93641.1"/>
    <property type="molecule type" value="Genomic_DNA"/>
</dbReference>
<dbReference type="AlphaFoldDB" id="A0A2N9KEP2"/>
<dbReference type="EMBL" id="OKQU01000002">
    <property type="protein sequence ID" value="SPE09297.1"/>
    <property type="molecule type" value="Genomic_DNA"/>
</dbReference>
<feature type="transmembrane region" description="Helical" evidence="1">
    <location>
        <begin position="83"/>
        <end position="105"/>
    </location>
</feature>
<dbReference type="Proteomes" id="UP000239237">
    <property type="component" value="Unassembled WGS sequence"/>
</dbReference>
<evidence type="ECO:0000313" key="4">
    <source>
        <dbReference type="Proteomes" id="UP000237923"/>
    </source>
</evidence>
<accession>A0A2N9KEP2</accession>
<sequence>MENYLAELEQLLHQLHHSDKEEAMNFYREYVMDADLVTYEQCISELGTPKQLSRKILADYSIKADEKSADDTTSKNPRSNIKLIWWIALALLASPLAFPIFIILVMLAAVFFAFLVAFIAVVIALSLTSILLVIIGVGVLLQSIWTGLYYIGWGLLILGIMLTVIPAGIGLLRWLIDKTAQLSKAIYRRFTDKKHMHREGK</sequence>
<feature type="transmembrane region" description="Helical" evidence="1">
    <location>
        <begin position="151"/>
        <end position="176"/>
    </location>
</feature>
<evidence type="ECO:0000313" key="2">
    <source>
        <dbReference type="EMBL" id="SPD93641.1"/>
    </source>
</evidence>
<dbReference type="Proteomes" id="UP000237923">
    <property type="component" value="Unassembled WGS sequence"/>
</dbReference>
<proteinExistence type="predicted"/>
<dbReference type="Pfam" id="PF22564">
    <property type="entry name" value="HAAS"/>
    <property type="match status" value="1"/>
</dbReference>
<gene>
    <name evidence="2" type="ORF">LES8486_01299</name>
    <name evidence="3" type="ORF">LES9216_01446</name>
</gene>
<organism evidence="3 4">
    <name type="scientific">Leuconostoc suionicum</name>
    <dbReference type="NCBI Taxonomy" id="1511761"/>
    <lineage>
        <taxon>Bacteria</taxon>
        <taxon>Bacillati</taxon>
        <taxon>Bacillota</taxon>
        <taxon>Bacilli</taxon>
        <taxon>Lactobacillales</taxon>
        <taxon>Lactobacillaceae</taxon>
        <taxon>Leuconostoc</taxon>
    </lineage>
</organism>
<feature type="transmembrane region" description="Helical" evidence="1">
    <location>
        <begin position="112"/>
        <end position="145"/>
    </location>
</feature>
<evidence type="ECO:0000313" key="5">
    <source>
        <dbReference type="Proteomes" id="UP000239237"/>
    </source>
</evidence>
<protein>
    <recommendedName>
        <fullName evidence="6">DUF1700 domain-containing protein</fullName>
    </recommendedName>
</protein>
<reference evidence="3 4" key="1">
    <citation type="submission" date="2018-02" db="EMBL/GenBank/DDBJ databases">
        <authorList>
            <person name="Cohen D.B."/>
            <person name="Kent A.D."/>
        </authorList>
    </citation>
    <scope>NUCLEOTIDE SEQUENCE [LARGE SCALE GENOMIC DNA]</scope>
    <source>
        <strain evidence="3 4">CECT 9216</strain>
    </source>
</reference>
<keyword evidence="1" id="KW-0812">Transmembrane</keyword>
<evidence type="ECO:0000256" key="1">
    <source>
        <dbReference type="SAM" id="Phobius"/>
    </source>
</evidence>
<name>A0A2N9KEP2_9LACO</name>